<comment type="caution">
    <text evidence="3">The sequence shown here is derived from an EMBL/GenBank/DDBJ whole genome shotgun (WGS) entry which is preliminary data.</text>
</comment>
<evidence type="ECO:0000256" key="1">
    <source>
        <dbReference type="ARBA" id="ARBA00022603"/>
    </source>
</evidence>
<name>A0A1V4QIC4_UNCW3</name>
<dbReference type="NCBIfam" id="TIGR00095">
    <property type="entry name" value="16S rRNA (guanine(966)-N(2))-methyltransferase RsmD"/>
    <property type="match status" value="1"/>
</dbReference>
<dbReference type="InterPro" id="IPR002052">
    <property type="entry name" value="DNA_methylase_N6_adenine_CS"/>
</dbReference>
<evidence type="ECO:0000256" key="2">
    <source>
        <dbReference type="ARBA" id="ARBA00022679"/>
    </source>
</evidence>
<protein>
    <submittedName>
        <fullName evidence="3">16S rRNA (Guanine(966)-N(2))-methyltransferase RsmD</fullName>
    </submittedName>
</protein>
<dbReference type="PANTHER" id="PTHR43542">
    <property type="entry name" value="METHYLTRANSFERASE"/>
    <property type="match status" value="1"/>
</dbReference>
<keyword evidence="2 3" id="KW-0808">Transferase</keyword>
<dbReference type="SUPFAM" id="SSF53335">
    <property type="entry name" value="S-adenosyl-L-methionine-dependent methyltransferases"/>
    <property type="match status" value="1"/>
</dbReference>
<dbReference type="Proteomes" id="UP000191663">
    <property type="component" value="Unassembled WGS sequence"/>
</dbReference>
<organism evidence="3 4">
    <name type="scientific">candidate division WOR-3 bacterium 4484_100</name>
    <dbReference type="NCBI Taxonomy" id="1936077"/>
    <lineage>
        <taxon>Bacteria</taxon>
        <taxon>Bacteria division WOR-3</taxon>
    </lineage>
</organism>
<accession>A0A1V4QIC4</accession>
<dbReference type="Gene3D" id="3.40.50.150">
    <property type="entry name" value="Vaccinia Virus protein VP39"/>
    <property type="match status" value="1"/>
</dbReference>
<dbReference type="GO" id="GO:0003676">
    <property type="term" value="F:nucleic acid binding"/>
    <property type="evidence" value="ECO:0007669"/>
    <property type="project" value="InterPro"/>
</dbReference>
<dbReference type="EMBL" id="MUKB01000004">
    <property type="protein sequence ID" value="OPX18605.1"/>
    <property type="molecule type" value="Genomic_DNA"/>
</dbReference>
<evidence type="ECO:0000313" key="4">
    <source>
        <dbReference type="Proteomes" id="UP000191663"/>
    </source>
</evidence>
<proteinExistence type="predicted"/>
<dbReference type="GO" id="GO:0031167">
    <property type="term" value="P:rRNA methylation"/>
    <property type="evidence" value="ECO:0007669"/>
    <property type="project" value="InterPro"/>
</dbReference>
<gene>
    <name evidence="3" type="ORF">BXT86_00295</name>
</gene>
<dbReference type="PIRSF" id="PIRSF004553">
    <property type="entry name" value="CHP00095"/>
    <property type="match status" value="1"/>
</dbReference>
<reference evidence="4" key="1">
    <citation type="submission" date="2017-01" db="EMBL/GenBank/DDBJ databases">
        <title>Novel pathways for hydrocarbon cycling and metabolic interdependencies in hydrothermal sediment communities.</title>
        <authorList>
            <person name="Dombrowski N."/>
            <person name="Seitz K."/>
            <person name="Teske A."/>
            <person name="Baker B."/>
        </authorList>
    </citation>
    <scope>NUCLEOTIDE SEQUENCE [LARGE SCALE GENOMIC DNA]</scope>
</reference>
<dbReference type="InterPro" id="IPR029063">
    <property type="entry name" value="SAM-dependent_MTases_sf"/>
</dbReference>
<dbReference type="Pfam" id="PF03602">
    <property type="entry name" value="Cons_hypoth95"/>
    <property type="match status" value="1"/>
</dbReference>
<dbReference type="PANTHER" id="PTHR43542:SF1">
    <property type="entry name" value="METHYLTRANSFERASE"/>
    <property type="match status" value="1"/>
</dbReference>
<dbReference type="AlphaFoldDB" id="A0A1V4QIC4"/>
<dbReference type="InterPro" id="IPR004398">
    <property type="entry name" value="RNA_MeTrfase_RsmD"/>
</dbReference>
<sequence>MRITGGSNRGRKLRVSKKGIRPTKAIVRSAIFNIIGARVIGARVLDIFSGSGVLGLEAISRGALECVFIEKKPSILLKNIEILKVKEKAKVSKADFQAGMRRLRPKKFDLIFMDPPYGKGYPGKVLKLIERYSLLKKDGIVIIEHGPKERFSLPPGFSCWKERSYGSSSITLVIKER</sequence>
<dbReference type="GO" id="GO:0008168">
    <property type="term" value="F:methyltransferase activity"/>
    <property type="evidence" value="ECO:0007669"/>
    <property type="project" value="UniProtKB-KW"/>
</dbReference>
<dbReference type="PROSITE" id="PS00092">
    <property type="entry name" value="N6_MTASE"/>
    <property type="match status" value="1"/>
</dbReference>
<keyword evidence="1 3" id="KW-0489">Methyltransferase</keyword>
<evidence type="ECO:0000313" key="3">
    <source>
        <dbReference type="EMBL" id="OPX18605.1"/>
    </source>
</evidence>
<dbReference type="CDD" id="cd02440">
    <property type="entry name" value="AdoMet_MTases"/>
    <property type="match status" value="1"/>
</dbReference>